<dbReference type="CDD" id="cd04184">
    <property type="entry name" value="GT2_RfbC_Mx_like"/>
    <property type="match status" value="1"/>
</dbReference>
<dbReference type="Gene3D" id="3.90.550.10">
    <property type="entry name" value="Spore Coat Polysaccharide Biosynthesis Protein SpsA, Chain A"/>
    <property type="match status" value="2"/>
</dbReference>
<dbReference type="InterPro" id="IPR050834">
    <property type="entry name" value="Glycosyltransf_2"/>
</dbReference>
<name>A0A418V3V5_RHOPL</name>
<dbReference type="InterPro" id="IPR029044">
    <property type="entry name" value="Nucleotide-diphossugar_trans"/>
</dbReference>
<dbReference type="PANTHER" id="PTHR43685:SF2">
    <property type="entry name" value="GLYCOSYLTRANSFERASE 2-LIKE DOMAIN-CONTAINING PROTEIN"/>
    <property type="match status" value="1"/>
</dbReference>
<dbReference type="Pfam" id="PF00535">
    <property type="entry name" value="Glycos_transf_2"/>
    <property type="match status" value="2"/>
</dbReference>
<keyword evidence="3" id="KW-0808">Transferase</keyword>
<dbReference type="AlphaFoldDB" id="A0A418V3V5"/>
<evidence type="ECO:0000259" key="2">
    <source>
        <dbReference type="Pfam" id="PF00535"/>
    </source>
</evidence>
<feature type="domain" description="Glycosyltransferase 2-like" evidence="2">
    <location>
        <begin position="370"/>
        <end position="546"/>
    </location>
</feature>
<sequence>MSNADHDATEPVTGEAVSRLQRTEESIKRLGRKLPAPAKQAIRSVIGPCYRLAKRQLRPILGSIKGRRKRPSATLYDQWVHEFDTLTDKDRRLIRAHINRLGYKPLISIVMPAYETPAGLLERSIDSVRAQLYPNWELCVADDASPSPHVSAILARASENDPRIKWTRRATNGHISAASNSALELATGEFVALMDHDDLLPEHALYEVAVSLNDNPSLDMIYSDEDQIDQEGRRMTPYFKTAWNPTLILAHNMVSHLGVYRRTLLQRVGGFREGFEGSQDYDVSLRCADATKPDRIHHIPAVLYHWRRKYGVASFSESNLKQCSEAALQAVSEHLQRNNEVATVAADQKLPQWIRVRRAVPQPAPLVSLSVPTRDQADLLAMCADGSLHRTDYPTFELLIVDHQSVSPDTIRLLAELRRDPRVRILRFEGPFNYSAINNMAVKSARGSIIGLINNDIDVINRDWLSEMVSIAVLPGVGAVGAKLLYPDGRLQHGGVVLGVGGVANHFNVGLGRHDVGYFGRNLLASDVSAVTGACLVVRKSVFDEVGGLNEEDLPVAFNDVDLCLKILAKGYRNVWTPHAELYHYESASRGAEDTPAKAARFRREVDYMQQTWSAALAHDQFYSDNLTIAMVNPFGLAFPPRRRKPWMR</sequence>
<reference evidence="3 4" key="1">
    <citation type="submission" date="2018-09" db="EMBL/GenBank/DDBJ databases">
        <title>Draft genome sequence of Rhodopseudomonas palustris 2.1.18.</title>
        <authorList>
            <person name="Robertson S.L."/>
            <person name="Meyer T.E."/>
            <person name="Kyndt J.A."/>
        </authorList>
    </citation>
    <scope>NUCLEOTIDE SEQUENCE [LARGE SCALE GENOMIC DNA]</scope>
    <source>
        <strain evidence="3 4">2.1.18</strain>
    </source>
</reference>
<dbReference type="OrthoDB" id="9783791at2"/>
<dbReference type="InterPro" id="IPR001173">
    <property type="entry name" value="Glyco_trans_2-like"/>
</dbReference>
<comment type="caution">
    <text evidence="3">The sequence shown here is derived from an EMBL/GenBank/DDBJ whole genome shotgun (WGS) entry which is preliminary data.</text>
</comment>
<accession>A0A418V3V5</accession>
<evidence type="ECO:0000313" key="3">
    <source>
        <dbReference type="EMBL" id="RJF70779.1"/>
    </source>
</evidence>
<dbReference type="RefSeq" id="WP_119857515.1">
    <property type="nucleotide sequence ID" value="NZ_QYYD01000015.1"/>
</dbReference>
<feature type="domain" description="Glycosyltransferase 2-like" evidence="2">
    <location>
        <begin position="108"/>
        <end position="268"/>
    </location>
</feature>
<dbReference type="PANTHER" id="PTHR43685">
    <property type="entry name" value="GLYCOSYLTRANSFERASE"/>
    <property type="match status" value="1"/>
</dbReference>
<gene>
    <name evidence="3" type="ORF">D4Q52_15795</name>
</gene>
<organism evidence="3 4">
    <name type="scientific">Rhodopseudomonas palustris</name>
    <dbReference type="NCBI Taxonomy" id="1076"/>
    <lineage>
        <taxon>Bacteria</taxon>
        <taxon>Pseudomonadati</taxon>
        <taxon>Pseudomonadota</taxon>
        <taxon>Alphaproteobacteria</taxon>
        <taxon>Hyphomicrobiales</taxon>
        <taxon>Nitrobacteraceae</taxon>
        <taxon>Rhodopseudomonas</taxon>
    </lineage>
</organism>
<proteinExistence type="predicted"/>
<feature type="region of interest" description="Disordered" evidence="1">
    <location>
        <begin position="1"/>
        <end position="21"/>
    </location>
</feature>
<dbReference type="GO" id="GO:0016740">
    <property type="term" value="F:transferase activity"/>
    <property type="evidence" value="ECO:0007669"/>
    <property type="project" value="UniProtKB-KW"/>
</dbReference>
<evidence type="ECO:0000256" key="1">
    <source>
        <dbReference type="SAM" id="MobiDB-lite"/>
    </source>
</evidence>
<dbReference type="GO" id="GO:0044010">
    <property type="term" value="P:single-species biofilm formation"/>
    <property type="evidence" value="ECO:0007669"/>
    <property type="project" value="TreeGrafter"/>
</dbReference>
<dbReference type="SUPFAM" id="SSF53448">
    <property type="entry name" value="Nucleotide-diphospho-sugar transferases"/>
    <property type="match status" value="2"/>
</dbReference>
<dbReference type="Proteomes" id="UP000285523">
    <property type="component" value="Unassembled WGS sequence"/>
</dbReference>
<evidence type="ECO:0000313" key="4">
    <source>
        <dbReference type="Proteomes" id="UP000285523"/>
    </source>
</evidence>
<protein>
    <submittedName>
        <fullName evidence="3">Glycosyltransferase</fullName>
    </submittedName>
</protein>
<dbReference type="EMBL" id="QYYD01000015">
    <property type="protein sequence ID" value="RJF70779.1"/>
    <property type="molecule type" value="Genomic_DNA"/>
</dbReference>